<dbReference type="GO" id="GO:0006006">
    <property type="term" value="P:glucose metabolic process"/>
    <property type="evidence" value="ECO:0007669"/>
    <property type="project" value="UniProtKB-KW"/>
</dbReference>
<dbReference type="InterPro" id="IPR013785">
    <property type="entry name" value="Aldolase_TIM"/>
</dbReference>
<evidence type="ECO:0000313" key="9">
    <source>
        <dbReference type="EMBL" id="AOE49833.1"/>
    </source>
</evidence>
<dbReference type="SFLD" id="SFLDS00029">
    <property type="entry name" value="Radical_SAM"/>
    <property type="match status" value="1"/>
</dbReference>
<protein>
    <submittedName>
        <fullName evidence="9">Radical SAM domain protein</fullName>
    </submittedName>
</protein>
<keyword evidence="2" id="KW-0004">4Fe-4S</keyword>
<evidence type="ECO:0000256" key="5">
    <source>
        <dbReference type="ARBA" id="ARBA00022723"/>
    </source>
</evidence>
<dbReference type="GO" id="GO:0046872">
    <property type="term" value="F:metal ion binding"/>
    <property type="evidence" value="ECO:0007669"/>
    <property type="project" value="UniProtKB-KW"/>
</dbReference>
<keyword evidence="10" id="KW-1185">Reference proteome</keyword>
<evidence type="ECO:0000256" key="7">
    <source>
        <dbReference type="ARBA" id="ARBA00023014"/>
    </source>
</evidence>
<dbReference type="CDD" id="cd01335">
    <property type="entry name" value="Radical_SAM"/>
    <property type="match status" value="1"/>
</dbReference>
<evidence type="ECO:0000256" key="6">
    <source>
        <dbReference type="ARBA" id="ARBA00023004"/>
    </source>
</evidence>
<comment type="cofactor">
    <cofactor evidence="1">
        <name>[4Fe-4S] cluster</name>
        <dbReference type="ChEBI" id="CHEBI:49883"/>
    </cofactor>
</comment>
<feature type="domain" description="Radical SAM core" evidence="8">
    <location>
        <begin position="9"/>
        <end position="201"/>
    </location>
</feature>
<dbReference type="STRING" id="1144748.KS2013_1113"/>
<keyword evidence="3" id="KW-0313">Glucose metabolism</keyword>
<keyword evidence="5" id="KW-0479">Metal-binding</keyword>
<evidence type="ECO:0000259" key="8">
    <source>
        <dbReference type="PROSITE" id="PS51918"/>
    </source>
</evidence>
<dbReference type="RefSeq" id="WP_071890134.1">
    <property type="nucleotide sequence ID" value="NZ_CP012418.1"/>
</dbReference>
<dbReference type="GO" id="GO:0003824">
    <property type="term" value="F:catalytic activity"/>
    <property type="evidence" value="ECO:0007669"/>
    <property type="project" value="InterPro"/>
</dbReference>
<dbReference type="Proteomes" id="UP000094147">
    <property type="component" value="Chromosome"/>
</dbReference>
<dbReference type="NCBIfam" id="TIGR04038">
    <property type="entry name" value="tatD_link_rSAM"/>
    <property type="match status" value="1"/>
</dbReference>
<keyword evidence="7" id="KW-0411">Iron-sulfur</keyword>
<dbReference type="InterPro" id="IPR058240">
    <property type="entry name" value="rSAM_sf"/>
</dbReference>
<dbReference type="PANTHER" id="PTHR30352">
    <property type="entry name" value="PYRUVATE FORMATE-LYASE-ACTIVATING ENZYME"/>
    <property type="match status" value="1"/>
</dbReference>
<dbReference type="AlphaFoldDB" id="A0A1B3BAL1"/>
<dbReference type="Gene3D" id="3.20.20.70">
    <property type="entry name" value="Aldolase class I"/>
    <property type="match status" value="1"/>
</dbReference>
<dbReference type="Pfam" id="PF04055">
    <property type="entry name" value="Radical_SAM"/>
    <property type="match status" value="1"/>
</dbReference>
<evidence type="ECO:0000313" key="10">
    <source>
        <dbReference type="Proteomes" id="UP000094147"/>
    </source>
</evidence>
<dbReference type="OrthoDB" id="6258756at2"/>
<keyword evidence="3" id="KW-0119">Carbohydrate metabolism</keyword>
<dbReference type="SFLD" id="SFLDG01111">
    <property type="entry name" value="Uncharacterised_Radical_SAM_Su"/>
    <property type="match status" value="1"/>
</dbReference>
<gene>
    <name evidence="9" type="ORF">KS2013_1113</name>
</gene>
<accession>A0A1B3BAL1</accession>
<keyword evidence="4" id="KW-0949">S-adenosyl-L-methionine</keyword>
<name>A0A1B3BAL1_9GAMM</name>
<dbReference type="PROSITE" id="PS51918">
    <property type="entry name" value="RADICAL_SAM"/>
    <property type="match status" value="1"/>
</dbReference>
<evidence type="ECO:0000256" key="4">
    <source>
        <dbReference type="ARBA" id="ARBA00022691"/>
    </source>
</evidence>
<evidence type="ECO:0000256" key="2">
    <source>
        <dbReference type="ARBA" id="ARBA00022485"/>
    </source>
</evidence>
<dbReference type="EMBL" id="CP012418">
    <property type="protein sequence ID" value="AOE49833.1"/>
    <property type="molecule type" value="Genomic_DNA"/>
</dbReference>
<dbReference type="InterPro" id="IPR023821">
    <property type="entry name" value="rSAM_TatD-assoc"/>
</dbReference>
<organism evidence="9 10">
    <name type="scientific">Kangiella sediminilitoris</name>
    <dbReference type="NCBI Taxonomy" id="1144748"/>
    <lineage>
        <taxon>Bacteria</taxon>
        <taxon>Pseudomonadati</taxon>
        <taxon>Pseudomonadota</taxon>
        <taxon>Gammaproteobacteria</taxon>
        <taxon>Kangiellales</taxon>
        <taxon>Kangiellaceae</taxon>
        <taxon>Kangiella</taxon>
    </lineage>
</organism>
<dbReference type="SUPFAM" id="SSF102114">
    <property type="entry name" value="Radical SAM enzymes"/>
    <property type="match status" value="1"/>
</dbReference>
<keyword evidence="6" id="KW-0408">Iron</keyword>
<dbReference type="PANTHER" id="PTHR30352:SF5">
    <property type="entry name" value="PYRUVATE FORMATE-LYASE 1-ACTIVATING ENZYME"/>
    <property type="match status" value="1"/>
</dbReference>
<evidence type="ECO:0000256" key="1">
    <source>
        <dbReference type="ARBA" id="ARBA00001966"/>
    </source>
</evidence>
<proteinExistence type="predicted"/>
<sequence>MSNVDVYWYEIRNSLYMNVCNRCTLRCQFCPKTQGCNQVHQYDLSLGKQPSANEVIESLPDLLGYKEVVFCGYGEPTLRLKVLVEIARYCKKFGIKTRLNTDGLGNLVHKRDIVPELAEVIDSVSISLNAQNAELYGKHCKPQLKSAYYGVHQFIRRAVNYFNEVRVTAIEGLDGVDINECKEIAEDYGAIFVPRYLDKVG</sequence>
<dbReference type="InterPro" id="IPR034457">
    <property type="entry name" value="Organic_radical-activating"/>
</dbReference>
<dbReference type="GO" id="GO:0051539">
    <property type="term" value="F:4 iron, 4 sulfur cluster binding"/>
    <property type="evidence" value="ECO:0007669"/>
    <property type="project" value="UniProtKB-KW"/>
</dbReference>
<dbReference type="PATRIC" id="fig|1144748.3.peg.1125"/>
<reference evidence="10" key="1">
    <citation type="submission" date="2015-08" db="EMBL/GenBank/DDBJ databases">
        <authorList>
            <person name="Kim K.M."/>
        </authorList>
    </citation>
    <scope>NUCLEOTIDE SEQUENCE [LARGE SCALE GENOMIC DNA]</scope>
    <source>
        <strain evidence="10">KCTC 23892</strain>
    </source>
</reference>
<evidence type="ECO:0000256" key="3">
    <source>
        <dbReference type="ARBA" id="ARBA00022526"/>
    </source>
</evidence>
<dbReference type="KEGG" id="ksd:KS2013_1113"/>
<dbReference type="InterPro" id="IPR007197">
    <property type="entry name" value="rSAM"/>
</dbReference>